<evidence type="ECO:0000313" key="2">
    <source>
        <dbReference type="EMBL" id="ALU11680.1"/>
    </source>
</evidence>
<reference evidence="2 3" key="1">
    <citation type="submission" date="2013-11" db="EMBL/GenBank/DDBJ databases">
        <title>Comparative genomics of Ignicoccus.</title>
        <authorList>
            <person name="Podar M."/>
        </authorList>
    </citation>
    <scope>NUCLEOTIDE SEQUENCE [LARGE SCALE GENOMIC DNA]</scope>
    <source>
        <strain evidence="2 3">DSM 13165</strain>
    </source>
</reference>
<dbReference type="OrthoDB" id="6663at2157"/>
<dbReference type="SUPFAM" id="SSF111038">
    <property type="entry name" value="YjbQ-like"/>
    <property type="match status" value="1"/>
</dbReference>
<dbReference type="Proteomes" id="UP000060778">
    <property type="component" value="Chromosome"/>
</dbReference>
<protein>
    <submittedName>
        <fullName evidence="2">Secondary thiamine-phosphate synthase enzyme</fullName>
    </submittedName>
</protein>
<keyword evidence="3" id="KW-1185">Reference proteome</keyword>
<sequence length="137" mass="15284">MTVYIETFTVSSSRRKELIDVTQDVERIVKRSNIRNGLCTVFVPHATAAVIANEHESGLMSDILNALEELVPPDKPWRHNMIDNNADAHILASIIGPSRTFPVIEGRLIRGTWQNIFVVELDGPRPSRKVVVTVVGD</sequence>
<dbReference type="InterPro" id="IPR035917">
    <property type="entry name" value="YjbQ-like_sf"/>
</dbReference>
<proteinExistence type="inferred from homology"/>
<dbReference type="KEGG" id="iis:EYM_03665"/>
<organism evidence="2 3">
    <name type="scientific">Ignicoccus islandicus DSM 13165</name>
    <dbReference type="NCBI Taxonomy" id="940295"/>
    <lineage>
        <taxon>Archaea</taxon>
        <taxon>Thermoproteota</taxon>
        <taxon>Thermoprotei</taxon>
        <taxon>Desulfurococcales</taxon>
        <taxon>Desulfurococcaceae</taxon>
        <taxon>Ignicoccus</taxon>
    </lineage>
</organism>
<dbReference type="InterPro" id="IPR001602">
    <property type="entry name" value="UPF0047_YjbQ-like"/>
</dbReference>
<dbReference type="AlphaFoldDB" id="A0A0U3FQE8"/>
<name>A0A0U3FQE8_9CREN</name>
<dbReference type="PIRSF" id="PIRSF004681">
    <property type="entry name" value="UCP004681"/>
    <property type="match status" value="1"/>
</dbReference>
<dbReference type="GeneID" id="30680127"/>
<dbReference type="Gene3D" id="2.60.120.460">
    <property type="entry name" value="YjbQ-like"/>
    <property type="match status" value="1"/>
</dbReference>
<dbReference type="NCBIfam" id="TIGR00149">
    <property type="entry name" value="TIGR00149_YjbQ"/>
    <property type="match status" value="1"/>
</dbReference>
<dbReference type="PANTHER" id="PTHR30615:SF8">
    <property type="entry name" value="UPF0047 PROTEIN C4A8.02C"/>
    <property type="match status" value="1"/>
</dbReference>
<dbReference type="STRING" id="940295.EYM_03665"/>
<evidence type="ECO:0000256" key="1">
    <source>
        <dbReference type="ARBA" id="ARBA00005534"/>
    </source>
</evidence>
<dbReference type="EMBL" id="CP006867">
    <property type="protein sequence ID" value="ALU11680.1"/>
    <property type="molecule type" value="Genomic_DNA"/>
</dbReference>
<dbReference type="PANTHER" id="PTHR30615">
    <property type="entry name" value="UNCHARACTERIZED PROTEIN YJBQ-RELATED"/>
    <property type="match status" value="1"/>
</dbReference>
<evidence type="ECO:0000313" key="3">
    <source>
        <dbReference type="Proteomes" id="UP000060778"/>
    </source>
</evidence>
<comment type="similarity">
    <text evidence="1">Belongs to the UPF0047 family.</text>
</comment>
<gene>
    <name evidence="2" type="ORF">EYM_03665</name>
</gene>
<accession>A0A0U3FQE8</accession>
<dbReference type="Pfam" id="PF01894">
    <property type="entry name" value="YjbQ"/>
    <property type="match status" value="1"/>
</dbReference>
<dbReference type="RefSeq" id="WP_075049708.1">
    <property type="nucleotide sequence ID" value="NZ_CP006867.1"/>
</dbReference>